<dbReference type="RefSeq" id="WP_179907442.1">
    <property type="nucleotide sequence ID" value="NZ_JACBXS010000059.1"/>
</dbReference>
<evidence type="ECO:0000313" key="3">
    <source>
        <dbReference type="Proteomes" id="UP000529417"/>
    </source>
</evidence>
<feature type="transmembrane region" description="Helical" evidence="1">
    <location>
        <begin position="179"/>
        <end position="197"/>
    </location>
</feature>
<dbReference type="Proteomes" id="UP000529417">
    <property type="component" value="Unassembled WGS sequence"/>
</dbReference>
<sequence>MNQFYSAAALRELIGVSFAANKANMYFLAPKLIWISKQRCEPGYLARWARRAWPILSERGLTMPTMDDMRQGGTPFDTFLYATLGKDRNDNSVTVLSALARVGLEPWEAASDLADLTRDEARNRLDTLLIRFTDVPTLKDNHAAVSRRLIDLLPKGARQRTRMAGDAALPGGKLGIGPILGVLMVVLYLIHSLVVGFDGTGN</sequence>
<accession>A0A7Z0I2K2</accession>
<keyword evidence="1" id="KW-0812">Transmembrane</keyword>
<keyword evidence="3" id="KW-1185">Reference proteome</keyword>
<keyword evidence="1" id="KW-1133">Transmembrane helix</keyword>
<proteinExistence type="predicted"/>
<evidence type="ECO:0000313" key="2">
    <source>
        <dbReference type="EMBL" id="NYS26650.1"/>
    </source>
</evidence>
<reference evidence="2 3" key="1">
    <citation type="journal article" date="2000" name="Arch. Microbiol.">
        <title>Rhodobaca bogoriensis gen. nov. and sp. nov., an alkaliphilic purple nonsulfur bacterium from African Rift Valley soda lakes.</title>
        <authorList>
            <person name="Milford A.D."/>
            <person name="Achenbach L.A."/>
            <person name="Jung D.O."/>
            <person name="Madigan M.T."/>
        </authorList>
    </citation>
    <scope>NUCLEOTIDE SEQUENCE [LARGE SCALE GENOMIC DNA]</scope>
    <source>
        <strain evidence="2 3">2376</strain>
    </source>
</reference>
<name>A0A7Z0I2K2_9RHOB</name>
<evidence type="ECO:0000256" key="1">
    <source>
        <dbReference type="SAM" id="Phobius"/>
    </source>
</evidence>
<gene>
    <name evidence="2" type="ORF">HUK65_16830</name>
</gene>
<keyword evidence="1" id="KW-0472">Membrane</keyword>
<organism evidence="2 3">
    <name type="scientific">Rhabdonatronobacter sediminivivens</name>
    <dbReference type="NCBI Taxonomy" id="2743469"/>
    <lineage>
        <taxon>Bacteria</taxon>
        <taxon>Pseudomonadati</taxon>
        <taxon>Pseudomonadota</taxon>
        <taxon>Alphaproteobacteria</taxon>
        <taxon>Rhodobacterales</taxon>
        <taxon>Paracoccaceae</taxon>
        <taxon>Rhabdonatronobacter</taxon>
    </lineage>
</organism>
<protein>
    <submittedName>
        <fullName evidence="2">Uncharacterized protein</fullName>
    </submittedName>
</protein>
<dbReference type="AlphaFoldDB" id="A0A7Z0I2K2"/>
<comment type="caution">
    <text evidence="2">The sequence shown here is derived from an EMBL/GenBank/DDBJ whole genome shotgun (WGS) entry which is preliminary data.</text>
</comment>
<dbReference type="EMBL" id="JACBXS010000059">
    <property type="protein sequence ID" value="NYS26650.1"/>
    <property type="molecule type" value="Genomic_DNA"/>
</dbReference>